<reference evidence="2 3" key="1">
    <citation type="submission" date="2019-02" db="EMBL/GenBank/DDBJ databases">
        <authorList>
            <consortium name="Pathogen Informatics"/>
        </authorList>
    </citation>
    <scope>NUCLEOTIDE SEQUENCE [LARGE SCALE GENOMIC DNA]</scope>
    <source>
        <strain evidence="2 3">3012STDY6756504</strain>
    </source>
</reference>
<protein>
    <submittedName>
        <fullName evidence="2">RNA polymerase sigma factor RpoD</fullName>
    </submittedName>
</protein>
<dbReference type="SUPFAM" id="SSF88659">
    <property type="entry name" value="Sigma3 and sigma4 domains of RNA polymerase sigma factors"/>
    <property type="match status" value="1"/>
</dbReference>
<dbReference type="RefSeq" id="WP_232052139.1">
    <property type="nucleotide sequence ID" value="NZ_LR215973.1"/>
</dbReference>
<evidence type="ECO:0000256" key="1">
    <source>
        <dbReference type="SAM" id="MobiDB-lite"/>
    </source>
</evidence>
<organism evidence="2 3">
    <name type="scientific">Nocardia cyriacigeorgica</name>
    <dbReference type="NCBI Taxonomy" id="135487"/>
    <lineage>
        <taxon>Bacteria</taxon>
        <taxon>Bacillati</taxon>
        <taxon>Actinomycetota</taxon>
        <taxon>Actinomycetes</taxon>
        <taxon>Mycobacteriales</taxon>
        <taxon>Nocardiaceae</taxon>
        <taxon>Nocardia</taxon>
    </lineage>
</organism>
<dbReference type="InterPro" id="IPR013324">
    <property type="entry name" value="RNA_pol_sigma_r3/r4-like"/>
</dbReference>
<dbReference type="EMBL" id="LR215973">
    <property type="protein sequence ID" value="VFA98536.1"/>
    <property type="molecule type" value="Genomic_DNA"/>
</dbReference>
<evidence type="ECO:0000313" key="3">
    <source>
        <dbReference type="Proteomes" id="UP000290439"/>
    </source>
</evidence>
<proteinExistence type="predicted"/>
<dbReference type="InterPro" id="IPR036388">
    <property type="entry name" value="WH-like_DNA-bd_sf"/>
</dbReference>
<sequence length="414" mass="45440">MATDRVRDQQGSAAQPSAEANADDMVDDLAEHLSFALDDIDEHLARLIDDYAVDRPRGADILRLRLGIGDQGPETLTRIGARFDFSRDRIRQLHTKAVGELLRQAKLTGELPADEFAQRYPTTAKDQQLVRALLTETYVTATDLVANELSYLKLRLAGHDAADAKRVSGFVAQRLAAWRKKTNHRLARLHDGAPFPVGHDHAWLDHIDWPPDATSPAPLPTDSARTLDGDDDGRGRFYLDKVGRDVGCDSGLDARLLGVLNADEQISTFQENPDAVLYRVDGEDGVHFPTAAARLADGRVALIDVQPLGRIAYRDYRARAAAARSYAHDNGWGWLVWTGSTIGVPEVAGRHLDVGLEARMIELVEQGGASWAALRQLRADTGLTPLDLAAAVLRHDWSWDRGTHRISASPVSPS</sequence>
<name>A0A4U8VXY4_9NOCA</name>
<dbReference type="Gene3D" id="1.10.10.10">
    <property type="entry name" value="Winged helix-like DNA-binding domain superfamily/Winged helix DNA-binding domain"/>
    <property type="match status" value="1"/>
</dbReference>
<evidence type="ECO:0000313" key="2">
    <source>
        <dbReference type="EMBL" id="VFA98536.1"/>
    </source>
</evidence>
<accession>A0A4U8VXY4</accession>
<feature type="region of interest" description="Disordered" evidence="1">
    <location>
        <begin position="1"/>
        <end position="21"/>
    </location>
</feature>
<dbReference type="Proteomes" id="UP000290439">
    <property type="component" value="Chromosome"/>
</dbReference>
<dbReference type="GO" id="GO:0003700">
    <property type="term" value="F:DNA-binding transcription factor activity"/>
    <property type="evidence" value="ECO:0007669"/>
    <property type="project" value="InterPro"/>
</dbReference>
<dbReference type="AlphaFoldDB" id="A0A4U8VXY4"/>
<dbReference type="GO" id="GO:0006352">
    <property type="term" value="P:DNA-templated transcription initiation"/>
    <property type="evidence" value="ECO:0007669"/>
    <property type="project" value="InterPro"/>
</dbReference>
<gene>
    <name evidence="2" type="ORF">NCTC10797_02308</name>
</gene>